<sequence>MPMNPIQYVAEKAVRATLRSTFKTPGKLPIPLSWLAATMNAGAPLFKVRHDARVEYLELGTCMCAMVRPANAHTDQVLLHMHGGAFFAGSLETHLPLASELAVRCNARVFLVDYRLAPQHPYPAALEDGLAAYQALLDLDVDPAQITLVGDSAGGAHILAMAVFARNEGMPLPGGMVMISPFVDMTLTAESIQSKAKIDPMLSVVPLQRGVQAYCGEELASDPKVSPVFADLDGLPPMLIQCGSDEILLDDALLLERVAREAGVQVECTVYPGMWHNFQMFNAFVEKADRALWAIADFVRRGESQ</sequence>
<dbReference type="EMBL" id="AP028947">
    <property type="protein sequence ID" value="BET26257.1"/>
    <property type="molecule type" value="Genomic_DNA"/>
</dbReference>
<keyword evidence="5" id="KW-1185">Reference proteome</keyword>
<dbReference type="AlphaFoldDB" id="A0AA86JKM2"/>
<reference evidence="4 5" key="1">
    <citation type="submission" date="2023-10" db="EMBL/GenBank/DDBJ databases">
        <title>Complete Genome Sequence of Limnobacter thiooxidans CS-K2T, Isolated from freshwater lake sediments in Bavaria, Germany.</title>
        <authorList>
            <person name="Naruki M."/>
            <person name="Watanabe A."/>
            <person name="Warashina T."/>
            <person name="Morita T."/>
            <person name="Arakawa K."/>
        </authorList>
    </citation>
    <scope>NUCLEOTIDE SEQUENCE [LARGE SCALE GENOMIC DNA]</scope>
    <source>
        <strain evidence="4 5">CS-K2</strain>
    </source>
</reference>
<dbReference type="PANTHER" id="PTHR48081">
    <property type="entry name" value="AB HYDROLASE SUPERFAMILY PROTEIN C4A8.06C"/>
    <property type="match status" value="1"/>
</dbReference>
<dbReference type="Proteomes" id="UP001329151">
    <property type="component" value="Chromosome"/>
</dbReference>
<dbReference type="KEGG" id="lto:RGQ30_17580"/>
<evidence type="ECO:0000259" key="3">
    <source>
        <dbReference type="Pfam" id="PF07859"/>
    </source>
</evidence>
<comment type="similarity">
    <text evidence="1">Belongs to the 'GDXG' lipolytic enzyme family.</text>
</comment>
<name>A0AA86JKM2_9BURK</name>
<evidence type="ECO:0000256" key="2">
    <source>
        <dbReference type="ARBA" id="ARBA00022801"/>
    </source>
</evidence>
<dbReference type="InterPro" id="IPR029058">
    <property type="entry name" value="AB_hydrolase_fold"/>
</dbReference>
<feature type="domain" description="Alpha/beta hydrolase fold-3" evidence="3">
    <location>
        <begin position="78"/>
        <end position="279"/>
    </location>
</feature>
<dbReference type="GO" id="GO:0004806">
    <property type="term" value="F:triacylglycerol lipase activity"/>
    <property type="evidence" value="ECO:0007669"/>
    <property type="project" value="TreeGrafter"/>
</dbReference>
<proteinExistence type="inferred from homology"/>
<dbReference type="RefSeq" id="WP_130556256.1">
    <property type="nucleotide sequence ID" value="NZ_AP028947.1"/>
</dbReference>
<accession>A0AA86JKM2</accession>
<protein>
    <submittedName>
        <fullName evidence="4">Alpha/beta hydrolase</fullName>
    </submittedName>
</protein>
<keyword evidence="2 4" id="KW-0378">Hydrolase</keyword>
<evidence type="ECO:0000256" key="1">
    <source>
        <dbReference type="ARBA" id="ARBA00010515"/>
    </source>
</evidence>
<dbReference type="Pfam" id="PF07859">
    <property type="entry name" value="Abhydrolase_3"/>
    <property type="match status" value="1"/>
</dbReference>
<dbReference type="Gene3D" id="3.40.50.1820">
    <property type="entry name" value="alpha/beta hydrolase"/>
    <property type="match status" value="1"/>
</dbReference>
<dbReference type="InterPro" id="IPR013094">
    <property type="entry name" value="AB_hydrolase_3"/>
</dbReference>
<dbReference type="InterPro" id="IPR002168">
    <property type="entry name" value="Lipase_GDXG_HIS_AS"/>
</dbReference>
<evidence type="ECO:0000313" key="5">
    <source>
        <dbReference type="Proteomes" id="UP001329151"/>
    </source>
</evidence>
<gene>
    <name evidence="4" type="ORF">RGQ30_17580</name>
</gene>
<dbReference type="InterPro" id="IPR050300">
    <property type="entry name" value="GDXG_lipolytic_enzyme"/>
</dbReference>
<dbReference type="PROSITE" id="PS01173">
    <property type="entry name" value="LIPASE_GDXG_HIS"/>
    <property type="match status" value="1"/>
</dbReference>
<dbReference type="PANTHER" id="PTHR48081:SF30">
    <property type="entry name" value="ACETYL-HYDROLASE LIPR-RELATED"/>
    <property type="match status" value="1"/>
</dbReference>
<evidence type="ECO:0000313" key="4">
    <source>
        <dbReference type="EMBL" id="BET26257.1"/>
    </source>
</evidence>
<dbReference type="SUPFAM" id="SSF53474">
    <property type="entry name" value="alpha/beta-Hydrolases"/>
    <property type="match status" value="1"/>
</dbReference>
<organism evidence="4 5">
    <name type="scientific">Limnobacter thiooxidans</name>
    <dbReference type="NCBI Taxonomy" id="131080"/>
    <lineage>
        <taxon>Bacteria</taxon>
        <taxon>Pseudomonadati</taxon>
        <taxon>Pseudomonadota</taxon>
        <taxon>Betaproteobacteria</taxon>
        <taxon>Burkholderiales</taxon>
        <taxon>Burkholderiaceae</taxon>
        <taxon>Limnobacter</taxon>
    </lineage>
</organism>